<accession>A0A517QKK7</accession>
<dbReference type="Gene3D" id="3.30.70.1290">
    <property type="entry name" value="Transposase IS200-like"/>
    <property type="match status" value="1"/>
</dbReference>
<gene>
    <name evidence="1" type="ORF">Mal48_14140</name>
</gene>
<dbReference type="GO" id="GO:0006313">
    <property type="term" value="P:DNA transposition"/>
    <property type="evidence" value="ECO:0007669"/>
    <property type="project" value="InterPro"/>
</dbReference>
<dbReference type="EMBL" id="CP036267">
    <property type="protein sequence ID" value="QDT32172.1"/>
    <property type="molecule type" value="Genomic_DNA"/>
</dbReference>
<proteinExistence type="predicted"/>
<dbReference type="Proteomes" id="UP000315724">
    <property type="component" value="Chromosome"/>
</dbReference>
<reference evidence="1 2" key="1">
    <citation type="submission" date="2019-02" db="EMBL/GenBank/DDBJ databases">
        <title>Deep-cultivation of Planctomycetes and their phenomic and genomic characterization uncovers novel biology.</title>
        <authorList>
            <person name="Wiegand S."/>
            <person name="Jogler M."/>
            <person name="Boedeker C."/>
            <person name="Pinto D."/>
            <person name="Vollmers J."/>
            <person name="Rivas-Marin E."/>
            <person name="Kohn T."/>
            <person name="Peeters S.H."/>
            <person name="Heuer A."/>
            <person name="Rast P."/>
            <person name="Oberbeckmann S."/>
            <person name="Bunk B."/>
            <person name="Jeske O."/>
            <person name="Meyerdierks A."/>
            <person name="Storesund J.E."/>
            <person name="Kallscheuer N."/>
            <person name="Luecker S."/>
            <person name="Lage O.M."/>
            <person name="Pohl T."/>
            <person name="Merkel B.J."/>
            <person name="Hornburger P."/>
            <person name="Mueller R.-W."/>
            <person name="Bruemmer F."/>
            <person name="Labrenz M."/>
            <person name="Spormann A.M."/>
            <person name="Op den Camp H."/>
            <person name="Overmann J."/>
            <person name="Amann R."/>
            <person name="Jetten M.S.M."/>
            <person name="Mascher T."/>
            <person name="Medema M.H."/>
            <person name="Devos D.P."/>
            <person name="Kaster A.-K."/>
            <person name="Ovreas L."/>
            <person name="Rohde M."/>
            <person name="Galperin M.Y."/>
            <person name="Jogler C."/>
        </authorList>
    </citation>
    <scope>NUCLEOTIDE SEQUENCE [LARGE SCALE GENOMIC DNA]</scope>
    <source>
        <strain evidence="1 2">Mal48</strain>
    </source>
</reference>
<dbReference type="AlphaFoldDB" id="A0A517QKK7"/>
<dbReference type="KEGG" id="tpol:Mal48_14140"/>
<dbReference type="InterPro" id="IPR036515">
    <property type="entry name" value="Transposase_17_sf"/>
</dbReference>
<organism evidence="1 2">
    <name type="scientific">Thalassoglobus polymorphus</name>
    <dbReference type="NCBI Taxonomy" id="2527994"/>
    <lineage>
        <taxon>Bacteria</taxon>
        <taxon>Pseudomonadati</taxon>
        <taxon>Planctomycetota</taxon>
        <taxon>Planctomycetia</taxon>
        <taxon>Planctomycetales</taxon>
        <taxon>Planctomycetaceae</taxon>
        <taxon>Thalassoglobus</taxon>
    </lineage>
</organism>
<sequence>MYSHCDQSEGRLPSIWAERLWDVYIDAQQHLKNAIQYVEQNSLKEGKKFQDWSFVTKTK</sequence>
<dbReference type="GO" id="GO:0004803">
    <property type="term" value="F:transposase activity"/>
    <property type="evidence" value="ECO:0007669"/>
    <property type="project" value="InterPro"/>
</dbReference>
<evidence type="ECO:0000313" key="1">
    <source>
        <dbReference type="EMBL" id="QDT32172.1"/>
    </source>
</evidence>
<name>A0A517QKK7_9PLAN</name>
<keyword evidence="2" id="KW-1185">Reference proteome</keyword>
<evidence type="ECO:0000313" key="2">
    <source>
        <dbReference type="Proteomes" id="UP000315724"/>
    </source>
</evidence>
<evidence type="ECO:0008006" key="3">
    <source>
        <dbReference type="Google" id="ProtNLM"/>
    </source>
</evidence>
<dbReference type="GO" id="GO:0003677">
    <property type="term" value="F:DNA binding"/>
    <property type="evidence" value="ECO:0007669"/>
    <property type="project" value="InterPro"/>
</dbReference>
<protein>
    <recommendedName>
        <fullName evidence="3">Transposase IS200-like domain-containing protein</fullName>
    </recommendedName>
</protein>